<evidence type="ECO:0000313" key="1">
    <source>
        <dbReference type="EMBL" id="VUC30809.1"/>
    </source>
</evidence>
<protein>
    <recommendedName>
        <fullName evidence="3">F-box domain-containing protein</fullName>
    </recommendedName>
</protein>
<reference evidence="1 2" key="1">
    <citation type="submission" date="2019-06" db="EMBL/GenBank/DDBJ databases">
        <authorList>
            <person name="Broberg M."/>
        </authorList>
    </citation>
    <scope>NUCLEOTIDE SEQUENCE [LARGE SCALE GENOMIC DNA]</scope>
</reference>
<comment type="caution">
    <text evidence="1">The sequence shown here is derived from an EMBL/GenBank/DDBJ whole genome shotgun (WGS) entry which is preliminary data.</text>
</comment>
<organism evidence="1 2">
    <name type="scientific">Bionectria ochroleuca</name>
    <name type="common">Gliocladium roseum</name>
    <dbReference type="NCBI Taxonomy" id="29856"/>
    <lineage>
        <taxon>Eukaryota</taxon>
        <taxon>Fungi</taxon>
        <taxon>Dikarya</taxon>
        <taxon>Ascomycota</taxon>
        <taxon>Pezizomycotina</taxon>
        <taxon>Sordariomycetes</taxon>
        <taxon>Hypocreomycetidae</taxon>
        <taxon>Hypocreales</taxon>
        <taxon>Bionectriaceae</taxon>
        <taxon>Clonostachys</taxon>
    </lineage>
</organism>
<accession>A0ABY6ULC1</accession>
<sequence length="613" mass="70682">MDHLPQEIYDEIVSILAAEVTVELASYATISRRWQMAVEKQTCRFFILSSDQVDEFNSFFATRHRRRFIRTLYYKVRLPDYDWQQLRRRYETEHDRRANDQAFTAAIKHLFQSLSSWDPAVDLSLNLKLTELMSPSDNEPPEGIELDPVASSAISDSFWDSDLGDQRHLYSYIQLLESDKLPEVPVVESLLVTQFRRKIAHCVPLQITAKLPNLREATLLVDDTEDRYPLLRAENREAMTGWLPKAIPNATELRDLTIDLNRLEDSFAARLTNGMPDHLCSSIREATAHLPNLKALSVSGTIDKSLFWPGPSRSLAAPFWQNLQALEVDFYASMTSNGWYFKGLRTRPEVLDGTPEMIAASIAMPPGYADDGAQRPEDEEELDFDRFLEYAVPEPDDTLTPDDNLIEPLLQAFGKACVQMPNLRKAHLASSIIVKDRPHEVSNDCQADWGVWYIAPHQALSQTKRAVTTLCRGTSVYRRLIWDVGDWRPSEPLRSLFNRIGQLKHGGIMIERYVDTWDSILKPRLIEAARREAADYLGRNFLDDEYMEFMYEQHWDPENPYFMDILDEDMYLYDVDAVSDEWDLDEFMTDDPDAFWEDIMEAHNGLGALPPHE</sequence>
<gene>
    <name evidence="1" type="ORF">CLO192961_LOCUS294612</name>
</gene>
<evidence type="ECO:0000313" key="2">
    <source>
        <dbReference type="Proteomes" id="UP000766486"/>
    </source>
</evidence>
<dbReference type="Proteomes" id="UP000766486">
    <property type="component" value="Unassembled WGS sequence"/>
</dbReference>
<dbReference type="EMBL" id="CABFNS010000824">
    <property type="protein sequence ID" value="VUC30809.1"/>
    <property type="molecule type" value="Genomic_DNA"/>
</dbReference>
<name>A0ABY6ULC1_BIOOC</name>
<keyword evidence="2" id="KW-1185">Reference proteome</keyword>
<proteinExistence type="predicted"/>
<dbReference type="SUPFAM" id="SSF52047">
    <property type="entry name" value="RNI-like"/>
    <property type="match status" value="1"/>
</dbReference>
<evidence type="ECO:0008006" key="3">
    <source>
        <dbReference type="Google" id="ProtNLM"/>
    </source>
</evidence>